<dbReference type="KEGG" id="bapa:BBC0178_017020"/>
<keyword evidence="1" id="KW-0472">Membrane</keyword>
<feature type="transmembrane region" description="Helical" evidence="1">
    <location>
        <begin position="69"/>
        <end position="91"/>
    </location>
</feature>
<keyword evidence="1" id="KW-0812">Transmembrane</keyword>
<organism evidence="2 3">
    <name type="scientific">Bartonella apihabitans</name>
    <dbReference type="NCBI Taxonomy" id="2750929"/>
    <lineage>
        <taxon>Bacteria</taxon>
        <taxon>Pseudomonadati</taxon>
        <taxon>Pseudomonadota</taxon>
        <taxon>Alphaproteobacteria</taxon>
        <taxon>Hyphomicrobiales</taxon>
        <taxon>Bartonellaceae</taxon>
        <taxon>Bartonella</taxon>
    </lineage>
</organism>
<feature type="transmembrane region" description="Helical" evidence="1">
    <location>
        <begin position="12"/>
        <end position="31"/>
    </location>
</feature>
<keyword evidence="1" id="KW-1133">Transmembrane helix</keyword>
<protein>
    <recommendedName>
        <fullName evidence="4">Major Facilitator Superfamily protein</fullName>
    </recommendedName>
</protein>
<evidence type="ECO:0000313" key="3">
    <source>
        <dbReference type="Proteomes" id="UP000189660"/>
    </source>
</evidence>
<sequence length="371" mass="40861">MEIMNPHAYRFYSVLVLLYFSDMVLLLSNIWNSLRVTNSPLFLGCILSIGVIFPLILKKLARGHEQKSISLAGLYLRRIIVFAVILVESLFSIADTWIGFIITSLCIGYLSLLTLTVLEAANTKLVLQGHISSQMASRTMQTIVQLGSFFGAMASGYLLLFLNYNKLIALICIFDIIVSATARFIFSEKSGTTIEEADRPAHFSGKPLARSLIYLCIVIALVGLHISAFNVLTPIIFQKVKNLNSEYFGLCSAVAGLGAFSAAFINIGWFRLLIPAITLLLADLIFTLSWHPYMAIVACLFIGFSINTIRIHARKTVIDKTSSDNEADQVSSVSALMYTLAQSIGPMVFGILTGSAVLGPIQQYIFFRLSL</sequence>
<feature type="transmembrane region" description="Helical" evidence="1">
    <location>
        <begin position="247"/>
        <end position="265"/>
    </location>
</feature>
<feature type="transmembrane region" description="Helical" evidence="1">
    <location>
        <begin position="142"/>
        <end position="161"/>
    </location>
</feature>
<accession>A0A1U9MCX4</accession>
<dbReference type="Gene3D" id="1.20.1250.20">
    <property type="entry name" value="MFS general substrate transporter like domains"/>
    <property type="match status" value="1"/>
</dbReference>
<dbReference type="SUPFAM" id="SSF103473">
    <property type="entry name" value="MFS general substrate transporter"/>
    <property type="match status" value="1"/>
</dbReference>
<reference evidence="2 3" key="1">
    <citation type="submission" date="2016-11" db="EMBL/GenBank/DDBJ databases">
        <title>Comparative genomics of Bartonella apis.</title>
        <authorList>
            <person name="Engel P."/>
        </authorList>
    </citation>
    <scope>NUCLEOTIDE SEQUENCE [LARGE SCALE GENOMIC DNA]</scope>
    <source>
        <strain evidence="2 3">BBC0178</strain>
    </source>
</reference>
<evidence type="ECO:0000313" key="2">
    <source>
        <dbReference type="EMBL" id="AQT43155.1"/>
    </source>
</evidence>
<dbReference type="Proteomes" id="UP000189660">
    <property type="component" value="Chromosome"/>
</dbReference>
<dbReference type="AlphaFoldDB" id="A0A1U9MCX4"/>
<dbReference type="EMBL" id="CP015820">
    <property type="protein sequence ID" value="AQT43155.1"/>
    <property type="molecule type" value="Genomic_DNA"/>
</dbReference>
<dbReference type="InterPro" id="IPR036259">
    <property type="entry name" value="MFS_trans_sf"/>
</dbReference>
<feature type="transmembrane region" description="Helical" evidence="1">
    <location>
        <begin position="37"/>
        <end position="57"/>
    </location>
</feature>
<evidence type="ECO:0000256" key="1">
    <source>
        <dbReference type="SAM" id="Phobius"/>
    </source>
</evidence>
<name>A0A1U9MCX4_9HYPH</name>
<feature type="transmembrane region" description="Helical" evidence="1">
    <location>
        <begin position="167"/>
        <end position="186"/>
    </location>
</feature>
<gene>
    <name evidence="2" type="ORF">BBC0178_017020</name>
</gene>
<feature type="transmembrane region" description="Helical" evidence="1">
    <location>
        <begin position="207"/>
        <end position="227"/>
    </location>
</feature>
<feature type="transmembrane region" description="Helical" evidence="1">
    <location>
        <begin position="97"/>
        <end position="121"/>
    </location>
</feature>
<evidence type="ECO:0008006" key="4">
    <source>
        <dbReference type="Google" id="ProtNLM"/>
    </source>
</evidence>
<keyword evidence="3" id="KW-1185">Reference proteome</keyword>
<feature type="transmembrane region" description="Helical" evidence="1">
    <location>
        <begin position="294"/>
        <end position="313"/>
    </location>
</feature>
<proteinExistence type="predicted"/>